<accession>A0A6S7IMJ4</accession>
<dbReference type="OrthoDB" id="5983390at2759"/>
<evidence type="ECO:0000313" key="1">
    <source>
        <dbReference type="EMBL" id="CAB4018693.1"/>
    </source>
</evidence>
<protein>
    <submittedName>
        <fullName evidence="1">Uncharacterized protein</fullName>
    </submittedName>
</protein>
<dbReference type="EMBL" id="CACRXK020010126">
    <property type="protein sequence ID" value="CAB4018693.1"/>
    <property type="molecule type" value="Genomic_DNA"/>
</dbReference>
<comment type="caution">
    <text evidence="1">The sequence shown here is derived from an EMBL/GenBank/DDBJ whole genome shotgun (WGS) entry which is preliminary data.</text>
</comment>
<proteinExistence type="predicted"/>
<reference evidence="1" key="1">
    <citation type="submission" date="2020-04" db="EMBL/GenBank/DDBJ databases">
        <authorList>
            <person name="Alioto T."/>
            <person name="Alioto T."/>
            <person name="Gomez Garrido J."/>
        </authorList>
    </citation>
    <scope>NUCLEOTIDE SEQUENCE</scope>
    <source>
        <strain evidence="1">A484AB</strain>
    </source>
</reference>
<gene>
    <name evidence="1" type="ORF">PACLA_8A016962</name>
</gene>
<sequence length="218" mass="25489">MVNDINLEDPESNLLIKFADDLTVNVPVKTAEVSAASEVRSIKRWASGNRMTLNISKTWEMAVRGRTTMPLPLQLDGIDRKNWLKLFGKASRDDPCCWDLQVDTLLSKAASRMYILRVCRSYDYTKENLNLLFETLILSLFHYGIEVWGSALPNEYLQRIDKLLRRAYRFGYTLKEYKISQLVEEKDKALFAKNLNDPDHVNRKKTFFYFTNDQNRTF</sequence>
<keyword evidence="2" id="KW-1185">Reference proteome</keyword>
<organism evidence="1 2">
    <name type="scientific">Paramuricea clavata</name>
    <name type="common">Red gorgonian</name>
    <name type="synonym">Violescent sea-whip</name>
    <dbReference type="NCBI Taxonomy" id="317549"/>
    <lineage>
        <taxon>Eukaryota</taxon>
        <taxon>Metazoa</taxon>
        <taxon>Cnidaria</taxon>
        <taxon>Anthozoa</taxon>
        <taxon>Octocorallia</taxon>
        <taxon>Malacalcyonacea</taxon>
        <taxon>Plexauridae</taxon>
        <taxon>Paramuricea</taxon>
    </lineage>
</organism>
<dbReference type="Proteomes" id="UP001152795">
    <property type="component" value="Unassembled WGS sequence"/>
</dbReference>
<dbReference type="AlphaFoldDB" id="A0A6S7IMJ4"/>
<name>A0A6S7IMJ4_PARCT</name>
<evidence type="ECO:0000313" key="2">
    <source>
        <dbReference type="Proteomes" id="UP001152795"/>
    </source>
</evidence>